<dbReference type="OrthoDB" id="9777133at2"/>
<dbReference type="PANTHER" id="PTHR30283:SF4">
    <property type="entry name" value="PEROXIDE STRESS RESISTANCE PROTEIN YAAA"/>
    <property type="match status" value="1"/>
</dbReference>
<organism evidence="2 3">
    <name type="scientific">Parendozoicomonas haliclonae</name>
    <dbReference type="NCBI Taxonomy" id="1960125"/>
    <lineage>
        <taxon>Bacteria</taxon>
        <taxon>Pseudomonadati</taxon>
        <taxon>Pseudomonadota</taxon>
        <taxon>Gammaproteobacteria</taxon>
        <taxon>Oceanospirillales</taxon>
        <taxon>Endozoicomonadaceae</taxon>
        <taxon>Parendozoicomonas</taxon>
    </lineage>
</organism>
<dbReference type="PANTHER" id="PTHR30283">
    <property type="entry name" value="PEROXIDE STRESS RESPONSE PROTEIN YAAA"/>
    <property type="match status" value="1"/>
</dbReference>
<dbReference type="GO" id="GO:0005829">
    <property type="term" value="C:cytosol"/>
    <property type="evidence" value="ECO:0007669"/>
    <property type="project" value="TreeGrafter"/>
</dbReference>
<dbReference type="Pfam" id="PF03883">
    <property type="entry name" value="H2O2_YaaD"/>
    <property type="match status" value="1"/>
</dbReference>
<dbReference type="NCBIfam" id="NF002541">
    <property type="entry name" value="PRK02101.1-1"/>
    <property type="match status" value="1"/>
</dbReference>
<dbReference type="Proteomes" id="UP000196573">
    <property type="component" value="Unassembled WGS sequence"/>
</dbReference>
<dbReference type="AlphaFoldDB" id="A0A1X7AFD0"/>
<dbReference type="RefSeq" id="WP_087106954.1">
    <property type="nucleotide sequence ID" value="NZ_CBCSCN010000014.1"/>
</dbReference>
<dbReference type="HAMAP" id="MF_00652">
    <property type="entry name" value="UPF0246"/>
    <property type="match status" value="1"/>
</dbReference>
<dbReference type="InterPro" id="IPR005583">
    <property type="entry name" value="YaaA"/>
</dbReference>
<evidence type="ECO:0000313" key="2">
    <source>
        <dbReference type="EMBL" id="SMA37070.1"/>
    </source>
</evidence>
<comment type="similarity">
    <text evidence="1">Belongs to the UPF0246 family.</text>
</comment>
<gene>
    <name evidence="2" type="ORF">EHSB41UT_00683</name>
</gene>
<evidence type="ECO:0000313" key="3">
    <source>
        <dbReference type="Proteomes" id="UP000196573"/>
    </source>
</evidence>
<protein>
    <recommendedName>
        <fullName evidence="1">UPF0246 protein EHSB41UT_00683</fullName>
    </recommendedName>
</protein>
<evidence type="ECO:0000256" key="1">
    <source>
        <dbReference type="HAMAP-Rule" id="MF_00652"/>
    </source>
</evidence>
<proteinExistence type="inferred from homology"/>
<accession>A0A1X7AFD0</accession>
<keyword evidence="3" id="KW-1185">Reference proteome</keyword>
<dbReference type="NCBIfam" id="NF002542">
    <property type="entry name" value="PRK02101.1-3"/>
    <property type="match status" value="1"/>
</dbReference>
<sequence length="258" mass="29281">MLIVISPAKTLDYDTPPVTQTATQPAFLDQSQELIEQLRDLSPADIGKMMSISDKLSGLNAARFEAWQQPFTKDNAKQAVLAFKGDVYTGLDAESLDEKGFKFAQNHLRILSGLYGLLKPLDLMQAYRLEMGTKFANTRGKDLYAFWGDIITNALNEEIAEQDDNVLVNLASNEYFKSVKPKKLEADIITPVFKDLKNGQYKIISFYAKKARGLMTRYIIDKEISKPADLKKFNYGGYVFNKEMSNDKEWVFTRDEAE</sequence>
<dbReference type="GO" id="GO:0033194">
    <property type="term" value="P:response to hydroperoxide"/>
    <property type="evidence" value="ECO:0007669"/>
    <property type="project" value="TreeGrafter"/>
</dbReference>
<name>A0A1X7AFD0_9GAMM</name>
<dbReference type="EMBL" id="FWPT01000002">
    <property type="protein sequence ID" value="SMA37070.1"/>
    <property type="molecule type" value="Genomic_DNA"/>
</dbReference>
<reference evidence="2 3" key="1">
    <citation type="submission" date="2017-03" db="EMBL/GenBank/DDBJ databases">
        <authorList>
            <person name="Afonso C.L."/>
            <person name="Miller P.J."/>
            <person name="Scott M.A."/>
            <person name="Spackman E."/>
            <person name="Goraichik I."/>
            <person name="Dimitrov K.M."/>
            <person name="Suarez D.L."/>
            <person name="Swayne D.E."/>
        </authorList>
    </citation>
    <scope>NUCLEOTIDE SEQUENCE [LARGE SCALE GENOMIC DNA]</scope>
    <source>
        <strain evidence="2">SB41UT1</strain>
    </source>
</reference>